<feature type="transmembrane region" description="Helical" evidence="1">
    <location>
        <begin position="64"/>
        <end position="87"/>
    </location>
</feature>
<reference evidence="2 3" key="1">
    <citation type="submission" date="2021-06" db="EMBL/GenBank/DDBJ databases">
        <title>Bacillus sp. RD4P76, an endophyte from a halophyte.</title>
        <authorList>
            <person name="Sun J.-Q."/>
        </authorList>
    </citation>
    <scope>NUCLEOTIDE SEQUENCE [LARGE SCALE GENOMIC DNA]</scope>
    <source>
        <strain evidence="2 3">JCM 17098</strain>
    </source>
</reference>
<proteinExistence type="predicted"/>
<gene>
    <name evidence="2" type="ORF">KS407_04900</name>
</gene>
<dbReference type="RefSeq" id="WP_088074607.1">
    <property type="nucleotide sequence ID" value="NZ_JAHQCR010000021.1"/>
</dbReference>
<sequence length="96" mass="11216">MSTLKRKERLKKEHEKGLLHFIFKEGIVNIGLKLGGLYLVITFLVAYRANYAAFLEPNELNRTFIFLIIIVVLGLYWAVMWYIILSVEKKREADGK</sequence>
<organism evidence="2 3">
    <name type="scientific">Evansella alkalicola</name>
    <dbReference type="NCBI Taxonomy" id="745819"/>
    <lineage>
        <taxon>Bacteria</taxon>
        <taxon>Bacillati</taxon>
        <taxon>Bacillota</taxon>
        <taxon>Bacilli</taxon>
        <taxon>Bacillales</taxon>
        <taxon>Bacillaceae</taxon>
        <taxon>Evansella</taxon>
    </lineage>
</organism>
<accession>A0ABS6JQF9</accession>
<comment type="caution">
    <text evidence="2">The sequence shown here is derived from an EMBL/GenBank/DDBJ whole genome shotgun (WGS) entry which is preliminary data.</text>
</comment>
<feature type="transmembrane region" description="Helical" evidence="1">
    <location>
        <begin position="21"/>
        <end position="44"/>
    </location>
</feature>
<keyword evidence="1" id="KW-0472">Membrane</keyword>
<keyword evidence="1" id="KW-0812">Transmembrane</keyword>
<keyword evidence="1" id="KW-1133">Transmembrane helix</keyword>
<evidence type="ECO:0000313" key="2">
    <source>
        <dbReference type="EMBL" id="MBU9720784.1"/>
    </source>
</evidence>
<keyword evidence="3" id="KW-1185">Reference proteome</keyword>
<name>A0ABS6JQF9_9BACI</name>
<evidence type="ECO:0000313" key="3">
    <source>
        <dbReference type="Proteomes" id="UP000790580"/>
    </source>
</evidence>
<protein>
    <submittedName>
        <fullName evidence="2">Uncharacterized protein</fullName>
    </submittedName>
</protein>
<dbReference type="Proteomes" id="UP000790580">
    <property type="component" value="Unassembled WGS sequence"/>
</dbReference>
<dbReference type="EMBL" id="JAHQCR010000021">
    <property type="protein sequence ID" value="MBU9720784.1"/>
    <property type="molecule type" value="Genomic_DNA"/>
</dbReference>
<evidence type="ECO:0000256" key="1">
    <source>
        <dbReference type="SAM" id="Phobius"/>
    </source>
</evidence>